<dbReference type="RefSeq" id="XP_020134077.1">
    <property type="nucleotide sequence ID" value="XM_020276704.1"/>
</dbReference>
<accession>A0A1J9RC65</accession>
<organism evidence="2 3">
    <name type="scientific">Diplodia corticola</name>
    <dbReference type="NCBI Taxonomy" id="236234"/>
    <lineage>
        <taxon>Eukaryota</taxon>
        <taxon>Fungi</taxon>
        <taxon>Dikarya</taxon>
        <taxon>Ascomycota</taxon>
        <taxon>Pezizomycotina</taxon>
        <taxon>Dothideomycetes</taxon>
        <taxon>Dothideomycetes incertae sedis</taxon>
        <taxon>Botryosphaeriales</taxon>
        <taxon>Botryosphaeriaceae</taxon>
        <taxon>Diplodia</taxon>
    </lineage>
</organism>
<name>A0A1J9RC65_9PEZI</name>
<feature type="region of interest" description="Disordered" evidence="1">
    <location>
        <begin position="91"/>
        <end position="110"/>
    </location>
</feature>
<dbReference type="GeneID" id="31016965"/>
<evidence type="ECO:0000313" key="3">
    <source>
        <dbReference type="Proteomes" id="UP000183809"/>
    </source>
</evidence>
<dbReference type="AlphaFoldDB" id="A0A1J9RC65"/>
<feature type="region of interest" description="Disordered" evidence="1">
    <location>
        <begin position="49"/>
        <end position="68"/>
    </location>
</feature>
<dbReference type="EMBL" id="MNUE01000005">
    <property type="protein sequence ID" value="OJD38049.1"/>
    <property type="molecule type" value="Genomic_DNA"/>
</dbReference>
<keyword evidence="3" id="KW-1185">Reference proteome</keyword>
<comment type="caution">
    <text evidence="2">The sequence shown here is derived from an EMBL/GenBank/DDBJ whole genome shotgun (WGS) entry which is preliminary data.</text>
</comment>
<sequence>MDAHDRRLLKKVRSKGKQAVFELYEGLLEVIAADWPGSYDATGELVRKVDPHANHGGPADNASTKKTAVSKTIAGSKQSTMLMQNIVSKQSTVPKQKTVPQMSFRASPSTQLALSSMPASVKDDTSIPILPNQHKKRGVQGDLRSFIFDTVEMKKNKMCLPKEPAEARTPIYKYTKEVKCDANDPEGYCKFDLCKAWSLTAESTCEHQRWKRIVRKAPLTSVSKGKSAMVGECSGQAYLQALDDDADDDEYQYVVKPKDEQE</sequence>
<evidence type="ECO:0000313" key="2">
    <source>
        <dbReference type="EMBL" id="OJD38049.1"/>
    </source>
</evidence>
<evidence type="ECO:0000256" key="1">
    <source>
        <dbReference type="SAM" id="MobiDB-lite"/>
    </source>
</evidence>
<reference evidence="2 3" key="1">
    <citation type="submission" date="2016-10" db="EMBL/GenBank/DDBJ databases">
        <title>Proteomics and genomics reveal pathogen-plant mechanisms compatible with a hemibiotrophic lifestyle of Diplodia corticola.</title>
        <authorList>
            <person name="Fernandes I."/>
            <person name="De Jonge R."/>
            <person name="Van De Peer Y."/>
            <person name="Devreese B."/>
            <person name="Alves A."/>
            <person name="Esteves A.C."/>
        </authorList>
    </citation>
    <scope>NUCLEOTIDE SEQUENCE [LARGE SCALE GENOMIC DNA]</scope>
    <source>
        <strain evidence="2 3">CBS 112549</strain>
    </source>
</reference>
<dbReference type="Proteomes" id="UP000183809">
    <property type="component" value="Unassembled WGS sequence"/>
</dbReference>
<protein>
    <submittedName>
        <fullName evidence="2">Uncharacterized protein</fullName>
    </submittedName>
</protein>
<gene>
    <name evidence="2" type="ORF">BKCO1_5000122</name>
</gene>
<proteinExistence type="predicted"/>